<feature type="chain" id="PRO_5040488982" evidence="1">
    <location>
        <begin position="21"/>
        <end position="89"/>
    </location>
</feature>
<keyword evidence="3" id="KW-1185">Reference proteome</keyword>
<keyword evidence="1" id="KW-0732">Signal</keyword>
<accession>A0A9N9H770</accession>
<protein>
    <submittedName>
        <fullName evidence="2">7470_t:CDS:1</fullName>
    </submittedName>
</protein>
<proteinExistence type="predicted"/>
<evidence type="ECO:0000313" key="3">
    <source>
        <dbReference type="Proteomes" id="UP000789508"/>
    </source>
</evidence>
<dbReference type="Proteomes" id="UP000789508">
    <property type="component" value="Unassembled WGS sequence"/>
</dbReference>
<dbReference type="AlphaFoldDB" id="A0A9N9H770"/>
<feature type="signal peptide" evidence="1">
    <location>
        <begin position="1"/>
        <end position="20"/>
    </location>
</feature>
<dbReference type="EMBL" id="CAJVPS010010987">
    <property type="protein sequence ID" value="CAG8661913.1"/>
    <property type="molecule type" value="Genomic_DNA"/>
</dbReference>
<evidence type="ECO:0000256" key="1">
    <source>
        <dbReference type="SAM" id="SignalP"/>
    </source>
</evidence>
<name>A0A9N9H770_9GLOM</name>
<sequence length="89" mass="9764">MNRLSLSLFSISFFIIGSWAVINLPGSWPLLDIPPPPDPSWSALVNQTSILNIPLSGATCPITPYCSWRCAPKCTRSTDVVYCPRKNGL</sequence>
<reference evidence="2" key="1">
    <citation type="submission" date="2021-06" db="EMBL/GenBank/DDBJ databases">
        <authorList>
            <person name="Kallberg Y."/>
            <person name="Tangrot J."/>
            <person name="Rosling A."/>
        </authorList>
    </citation>
    <scope>NUCLEOTIDE SEQUENCE</scope>
    <source>
        <strain evidence="2">FL130A</strain>
    </source>
</reference>
<feature type="non-terminal residue" evidence="2">
    <location>
        <position position="89"/>
    </location>
</feature>
<evidence type="ECO:0000313" key="2">
    <source>
        <dbReference type="EMBL" id="CAG8661913.1"/>
    </source>
</evidence>
<gene>
    <name evidence="2" type="ORF">ALEPTO_LOCUS10346</name>
</gene>
<organism evidence="2 3">
    <name type="scientific">Ambispora leptoticha</name>
    <dbReference type="NCBI Taxonomy" id="144679"/>
    <lineage>
        <taxon>Eukaryota</taxon>
        <taxon>Fungi</taxon>
        <taxon>Fungi incertae sedis</taxon>
        <taxon>Mucoromycota</taxon>
        <taxon>Glomeromycotina</taxon>
        <taxon>Glomeromycetes</taxon>
        <taxon>Archaeosporales</taxon>
        <taxon>Ambisporaceae</taxon>
        <taxon>Ambispora</taxon>
    </lineage>
</organism>
<comment type="caution">
    <text evidence="2">The sequence shown here is derived from an EMBL/GenBank/DDBJ whole genome shotgun (WGS) entry which is preliminary data.</text>
</comment>